<evidence type="ECO:0000313" key="2">
    <source>
        <dbReference type="Proteomes" id="UP000565715"/>
    </source>
</evidence>
<name>A0A846XFE3_9NOCA</name>
<sequence length="264" mass="27729">MSATKPTRLQRSVTTGGAEVATLTLAAPPLNLFDRAMFDALAADMAELTARPPRALLIRADGKVVSGGVDVHSFDGLTAEQGTQLWQDLFDRIGHPIEALPCPVVFAAHALTLTAAFEIALACDLILAAPKAKFGLVEIVVGLTPSMGGPQRLAERAGSGRARELVMTGDLYTAATMREWGVVNQIHDDVETAAVALTHRLADGPTRAHAATKRIVEAWRSGGVGHADSVTPAVSGELFDTEDLPRAVRSFLEVGPGKAAYSGC</sequence>
<dbReference type="Gene3D" id="3.90.226.10">
    <property type="entry name" value="2-enoyl-CoA Hydratase, Chain A, domain 1"/>
    <property type="match status" value="1"/>
</dbReference>
<dbReference type="GO" id="GO:0016853">
    <property type="term" value="F:isomerase activity"/>
    <property type="evidence" value="ECO:0007669"/>
    <property type="project" value="UniProtKB-KW"/>
</dbReference>
<dbReference type="GO" id="GO:0006635">
    <property type="term" value="P:fatty acid beta-oxidation"/>
    <property type="evidence" value="ECO:0007669"/>
    <property type="project" value="TreeGrafter"/>
</dbReference>
<dbReference type="RefSeq" id="WP_068049298.1">
    <property type="nucleotide sequence ID" value="NZ_JAAXOO010000003.1"/>
</dbReference>
<dbReference type="SUPFAM" id="SSF52096">
    <property type="entry name" value="ClpP/crotonase"/>
    <property type="match status" value="1"/>
</dbReference>
<dbReference type="EMBL" id="JAAXOO010000003">
    <property type="protein sequence ID" value="NKY34095.1"/>
    <property type="molecule type" value="Genomic_DNA"/>
</dbReference>
<keyword evidence="1" id="KW-0413">Isomerase</keyword>
<dbReference type="Pfam" id="PF00378">
    <property type="entry name" value="ECH_1"/>
    <property type="match status" value="1"/>
</dbReference>
<dbReference type="Proteomes" id="UP000565715">
    <property type="component" value="Unassembled WGS sequence"/>
</dbReference>
<gene>
    <name evidence="1" type="ORF">HGA13_13545</name>
</gene>
<keyword evidence="2" id="KW-1185">Reference proteome</keyword>
<organism evidence="1 2">
    <name type="scientific">Nocardia speluncae</name>
    <dbReference type="NCBI Taxonomy" id="419477"/>
    <lineage>
        <taxon>Bacteria</taxon>
        <taxon>Bacillati</taxon>
        <taxon>Actinomycetota</taxon>
        <taxon>Actinomycetes</taxon>
        <taxon>Mycobacteriales</taxon>
        <taxon>Nocardiaceae</taxon>
        <taxon>Nocardia</taxon>
    </lineage>
</organism>
<protein>
    <submittedName>
        <fullName evidence="1">Enoyl-CoA hydratase/isomerase family protein</fullName>
    </submittedName>
</protein>
<evidence type="ECO:0000313" key="1">
    <source>
        <dbReference type="EMBL" id="NKY34095.1"/>
    </source>
</evidence>
<proteinExistence type="predicted"/>
<dbReference type="CDD" id="cd06558">
    <property type="entry name" value="crotonase-like"/>
    <property type="match status" value="1"/>
</dbReference>
<reference evidence="1 2" key="1">
    <citation type="submission" date="2020-04" db="EMBL/GenBank/DDBJ databases">
        <title>MicrobeNet Type strains.</title>
        <authorList>
            <person name="Nicholson A.C."/>
        </authorList>
    </citation>
    <scope>NUCLEOTIDE SEQUENCE [LARGE SCALE GENOMIC DNA]</scope>
    <source>
        <strain evidence="1 2">DSM 45078</strain>
    </source>
</reference>
<dbReference type="PANTHER" id="PTHR11941:SF54">
    <property type="entry name" value="ENOYL-COA HYDRATASE, MITOCHONDRIAL"/>
    <property type="match status" value="1"/>
</dbReference>
<dbReference type="AlphaFoldDB" id="A0A846XFE3"/>
<accession>A0A846XFE3</accession>
<dbReference type="PANTHER" id="PTHR11941">
    <property type="entry name" value="ENOYL-COA HYDRATASE-RELATED"/>
    <property type="match status" value="1"/>
</dbReference>
<dbReference type="InterPro" id="IPR029045">
    <property type="entry name" value="ClpP/crotonase-like_dom_sf"/>
</dbReference>
<dbReference type="InterPro" id="IPR001753">
    <property type="entry name" value="Enoyl-CoA_hydra/iso"/>
</dbReference>
<comment type="caution">
    <text evidence="1">The sequence shown here is derived from an EMBL/GenBank/DDBJ whole genome shotgun (WGS) entry which is preliminary data.</text>
</comment>